<keyword evidence="3" id="KW-0805">Transcription regulation</keyword>
<evidence type="ECO:0000313" key="9">
    <source>
        <dbReference type="EMBL" id="KAJ0985476.1"/>
    </source>
</evidence>
<dbReference type="SUPFAM" id="SSF46689">
    <property type="entry name" value="Homeodomain-like"/>
    <property type="match status" value="1"/>
</dbReference>
<evidence type="ECO:0000256" key="5">
    <source>
        <dbReference type="ARBA" id="ARBA00023163"/>
    </source>
</evidence>
<evidence type="ECO:0000259" key="8">
    <source>
        <dbReference type="PROSITE" id="PS51294"/>
    </source>
</evidence>
<dbReference type="CDD" id="cd00167">
    <property type="entry name" value="SANT"/>
    <property type="match status" value="1"/>
</dbReference>
<dbReference type="Pfam" id="PF00249">
    <property type="entry name" value="Myb_DNA-binding"/>
    <property type="match status" value="1"/>
</dbReference>
<sequence length="206" mass="22786">MEQRRWAQIAKHLPGRTDNEVKNFWNSTIKKKLLSHAADGLTLHDMSNSIPSPNEDFSQLNKYPANLFYAPPNQLFFPTTPMSPSQASSYCSATCPLDRPLEYYNHNSSAYDIYSSVLPLQFEEANKCLVPCRFPLVADIHEHASAIASRSVLQEMEPSVGVPSLPVKLCANPTDYLDVLIGSSSLSSASCNNLALNPNLQPYLAP</sequence>
<comment type="subcellular location">
    <subcellularLocation>
        <location evidence="1">Nucleus</location>
    </subcellularLocation>
</comment>
<dbReference type="EMBL" id="JAGGNH010000001">
    <property type="protein sequence ID" value="KAJ0985476.1"/>
    <property type="molecule type" value="Genomic_DNA"/>
</dbReference>
<feature type="domain" description="Myb-like" evidence="7">
    <location>
        <begin position="1"/>
        <end position="29"/>
    </location>
</feature>
<dbReference type="PANTHER" id="PTHR47997">
    <property type="entry name" value="MYB DOMAIN PROTEIN 55"/>
    <property type="match status" value="1"/>
</dbReference>
<feature type="domain" description="HTH myb-type" evidence="8">
    <location>
        <begin position="1"/>
        <end position="33"/>
    </location>
</feature>
<dbReference type="OrthoDB" id="2143914at2759"/>
<accession>A0A9D5D4Z9</accession>
<evidence type="ECO:0000256" key="3">
    <source>
        <dbReference type="ARBA" id="ARBA00023015"/>
    </source>
</evidence>
<dbReference type="Gene3D" id="1.10.10.60">
    <property type="entry name" value="Homeodomain-like"/>
    <property type="match status" value="1"/>
</dbReference>
<evidence type="ECO:0000259" key="7">
    <source>
        <dbReference type="PROSITE" id="PS50090"/>
    </source>
</evidence>
<evidence type="ECO:0000256" key="4">
    <source>
        <dbReference type="ARBA" id="ARBA00023125"/>
    </source>
</evidence>
<evidence type="ECO:0000256" key="1">
    <source>
        <dbReference type="ARBA" id="ARBA00004123"/>
    </source>
</evidence>
<dbReference type="InterPro" id="IPR009057">
    <property type="entry name" value="Homeodomain-like_sf"/>
</dbReference>
<keyword evidence="2" id="KW-0677">Repeat</keyword>
<dbReference type="PANTHER" id="PTHR47997:SF87">
    <property type="entry name" value="TRANSCRIPTION FACTOR MYB26"/>
    <property type="match status" value="1"/>
</dbReference>
<dbReference type="InterPro" id="IPR051953">
    <property type="entry name" value="Plant_SW-associated_TFs"/>
</dbReference>
<dbReference type="InterPro" id="IPR017930">
    <property type="entry name" value="Myb_dom"/>
</dbReference>
<dbReference type="GO" id="GO:0005634">
    <property type="term" value="C:nucleus"/>
    <property type="evidence" value="ECO:0007669"/>
    <property type="project" value="UniProtKB-SubCell"/>
</dbReference>
<evidence type="ECO:0000313" key="10">
    <source>
        <dbReference type="Proteomes" id="UP001085076"/>
    </source>
</evidence>
<reference evidence="9" key="1">
    <citation type="submission" date="2021-03" db="EMBL/GenBank/DDBJ databases">
        <authorList>
            <person name="Li Z."/>
            <person name="Yang C."/>
        </authorList>
    </citation>
    <scope>NUCLEOTIDE SEQUENCE</scope>
    <source>
        <strain evidence="9">Dzin_1.0</strain>
        <tissue evidence="9">Leaf</tissue>
    </source>
</reference>
<protein>
    <submittedName>
        <fullName evidence="9">Uncharacterized protein</fullName>
    </submittedName>
</protein>
<evidence type="ECO:0000256" key="2">
    <source>
        <dbReference type="ARBA" id="ARBA00022737"/>
    </source>
</evidence>
<dbReference type="Proteomes" id="UP001085076">
    <property type="component" value="Miscellaneous, Linkage group lg01"/>
</dbReference>
<dbReference type="AlphaFoldDB" id="A0A9D5D4Z9"/>
<keyword evidence="4" id="KW-0238">DNA-binding</keyword>
<proteinExistence type="predicted"/>
<dbReference type="GO" id="GO:0003677">
    <property type="term" value="F:DNA binding"/>
    <property type="evidence" value="ECO:0007669"/>
    <property type="project" value="UniProtKB-KW"/>
</dbReference>
<evidence type="ECO:0000256" key="6">
    <source>
        <dbReference type="ARBA" id="ARBA00023242"/>
    </source>
</evidence>
<dbReference type="PROSITE" id="PS51294">
    <property type="entry name" value="HTH_MYB"/>
    <property type="match status" value="1"/>
</dbReference>
<reference evidence="9" key="2">
    <citation type="journal article" date="2022" name="Hortic Res">
        <title>The genome of Dioscorea zingiberensis sheds light on the biosynthesis, origin and evolution of the medicinally important diosgenin saponins.</title>
        <authorList>
            <person name="Li Y."/>
            <person name="Tan C."/>
            <person name="Li Z."/>
            <person name="Guo J."/>
            <person name="Li S."/>
            <person name="Chen X."/>
            <person name="Wang C."/>
            <person name="Dai X."/>
            <person name="Yang H."/>
            <person name="Song W."/>
            <person name="Hou L."/>
            <person name="Xu J."/>
            <person name="Tong Z."/>
            <person name="Xu A."/>
            <person name="Yuan X."/>
            <person name="Wang W."/>
            <person name="Yang Q."/>
            <person name="Chen L."/>
            <person name="Sun Z."/>
            <person name="Wang K."/>
            <person name="Pan B."/>
            <person name="Chen J."/>
            <person name="Bao Y."/>
            <person name="Liu F."/>
            <person name="Qi X."/>
            <person name="Gang D.R."/>
            <person name="Wen J."/>
            <person name="Li J."/>
        </authorList>
    </citation>
    <scope>NUCLEOTIDE SEQUENCE</scope>
    <source>
        <strain evidence="9">Dzin_1.0</strain>
    </source>
</reference>
<keyword evidence="10" id="KW-1185">Reference proteome</keyword>
<gene>
    <name evidence="9" type="ORF">J5N97_003832</name>
</gene>
<organism evidence="9 10">
    <name type="scientific">Dioscorea zingiberensis</name>
    <dbReference type="NCBI Taxonomy" id="325984"/>
    <lineage>
        <taxon>Eukaryota</taxon>
        <taxon>Viridiplantae</taxon>
        <taxon>Streptophyta</taxon>
        <taxon>Embryophyta</taxon>
        <taxon>Tracheophyta</taxon>
        <taxon>Spermatophyta</taxon>
        <taxon>Magnoliopsida</taxon>
        <taxon>Liliopsida</taxon>
        <taxon>Dioscoreales</taxon>
        <taxon>Dioscoreaceae</taxon>
        <taxon>Dioscorea</taxon>
    </lineage>
</organism>
<comment type="caution">
    <text evidence="9">The sequence shown here is derived from an EMBL/GenBank/DDBJ whole genome shotgun (WGS) entry which is preliminary data.</text>
</comment>
<dbReference type="InterPro" id="IPR001005">
    <property type="entry name" value="SANT/Myb"/>
</dbReference>
<name>A0A9D5D4Z9_9LILI</name>
<keyword evidence="5" id="KW-0804">Transcription</keyword>
<keyword evidence="6" id="KW-0539">Nucleus</keyword>
<dbReference type="PROSITE" id="PS50090">
    <property type="entry name" value="MYB_LIKE"/>
    <property type="match status" value="1"/>
</dbReference>